<dbReference type="InterPro" id="IPR013249">
    <property type="entry name" value="RNA_pol_sigma70_r4_t2"/>
</dbReference>
<keyword evidence="3" id="KW-0731">Sigma factor</keyword>
<dbReference type="NCBIfam" id="TIGR02937">
    <property type="entry name" value="sigma70-ECF"/>
    <property type="match status" value="1"/>
</dbReference>
<reference evidence="7 8" key="1">
    <citation type="submission" date="2017-02" db="EMBL/GenBank/DDBJ databases">
        <authorList>
            <person name="Peterson S.W."/>
        </authorList>
    </citation>
    <scope>NUCLEOTIDE SEQUENCE [LARGE SCALE GENOMIC DNA]</scope>
    <source>
        <strain evidence="7 8">DSM 22899</strain>
    </source>
</reference>
<dbReference type="GO" id="GO:0003677">
    <property type="term" value="F:DNA binding"/>
    <property type="evidence" value="ECO:0007669"/>
    <property type="project" value="InterPro"/>
</dbReference>
<protein>
    <submittedName>
        <fullName evidence="7">RNA polymerase sigma-70 factor, ECF subfamily</fullName>
    </submittedName>
</protein>
<evidence type="ECO:0000259" key="5">
    <source>
        <dbReference type="Pfam" id="PF04542"/>
    </source>
</evidence>
<dbReference type="InterPro" id="IPR007627">
    <property type="entry name" value="RNA_pol_sigma70_r2"/>
</dbReference>
<sequence length="212" mass="24458">MQYFAKKSSPQCNLFIHIVIITVNTRKLEQTVTIDSLYEGCKAGNRHAQQQLYQAMASKMLGVCMRYARSTFEAEDMLQTGFVKVFKSIGRFRGEGSFEGWIRRIMVNTAVETYRRNMRGGYSVDIEDVQDDIQQTFSMDSLECEDLLRIIQTLPDGYRVVFNMYALEGYSHKEIAETLHISEGASKSQLSRARTWLKERITQLEGGRYESQ</sequence>
<evidence type="ECO:0000256" key="2">
    <source>
        <dbReference type="ARBA" id="ARBA00023015"/>
    </source>
</evidence>
<dbReference type="Pfam" id="PF08281">
    <property type="entry name" value="Sigma70_r4_2"/>
    <property type="match status" value="1"/>
</dbReference>
<dbReference type="CDD" id="cd06171">
    <property type="entry name" value="Sigma70_r4"/>
    <property type="match status" value="1"/>
</dbReference>
<feature type="domain" description="RNA polymerase sigma factor 70 region 4 type 2" evidence="6">
    <location>
        <begin position="145"/>
        <end position="197"/>
    </location>
</feature>
<dbReference type="EMBL" id="FUYS01000014">
    <property type="protein sequence ID" value="SKB92873.1"/>
    <property type="molecule type" value="Genomic_DNA"/>
</dbReference>
<dbReference type="OrthoDB" id="1491902at2"/>
<gene>
    <name evidence="7" type="ORF">SAMN05660226_03859</name>
</gene>
<evidence type="ECO:0000259" key="6">
    <source>
        <dbReference type="Pfam" id="PF08281"/>
    </source>
</evidence>
<evidence type="ECO:0000256" key="3">
    <source>
        <dbReference type="ARBA" id="ARBA00023082"/>
    </source>
</evidence>
<dbReference type="Pfam" id="PF04542">
    <property type="entry name" value="Sigma70_r2"/>
    <property type="match status" value="1"/>
</dbReference>
<dbReference type="GO" id="GO:0006352">
    <property type="term" value="P:DNA-templated transcription initiation"/>
    <property type="evidence" value="ECO:0007669"/>
    <property type="project" value="InterPro"/>
</dbReference>
<comment type="similarity">
    <text evidence="1">Belongs to the sigma-70 factor family. ECF subfamily.</text>
</comment>
<feature type="domain" description="RNA polymerase sigma-70 region 2" evidence="5">
    <location>
        <begin position="52"/>
        <end position="119"/>
    </location>
</feature>
<evidence type="ECO:0000313" key="7">
    <source>
        <dbReference type="EMBL" id="SKB92873.1"/>
    </source>
</evidence>
<dbReference type="PANTHER" id="PTHR43133:SF46">
    <property type="entry name" value="RNA POLYMERASE SIGMA-70 FACTOR ECF SUBFAMILY"/>
    <property type="match status" value="1"/>
</dbReference>
<dbReference type="STRING" id="623280.SAMN05660226_03859"/>
<evidence type="ECO:0000256" key="4">
    <source>
        <dbReference type="ARBA" id="ARBA00023163"/>
    </source>
</evidence>
<dbReference type="Gene3D" id="1.10.10.10">
    <property type="entry name" value="Winged helix-like DNA-binding domain superfamily/Winged helix DNA-binding domain"/>
    <property type="match status" value="1"/>
</dbReference>
<organism evidence="7 8">
    <name type="scientific">Parapedobacter luteus</name>
    <dbReference type="NCBI Taxonomy" id="623280"/>
    <lineage>
        <taxon>Bacteria</taxon>
        <taxon>Pseudomonadati</taxon>
        <taxon>Bacteroidota</taxon>
        <taxon>Sphingobacteriia</taxon>
        <taxon>Sphingobacteriales</taxon>
        <taxon>Sphingobacteriaceae</taxon>
        <taxon>Parapedobacter</taxon>
    </lineage>
</organism>
<dbReference type="PANTHER" id="PTHR43133">
    <property type="entry name" value="RNA POLYMERASE ECF-TYPE SIGMA FACTO"/>
    <property type="match status" value="1"/>
</dbReference>
<keyword evidence="2" id="KW-0805">Transcription regulation</keyword>
<dbReference type="InterPro" id="IPR036388">
    <property type="entry name" value="WH-like_DNA-bd_sf"/>
</dbReference>
<dbReference type="RefSeq" id="WP_079718482.1">
    <property type="nucleotide sequence ID" value="NZ_FUYS01000014.1"/>
</dbReference>
<dbReference type="InterPro" id="IPR014284">
    <property type="entry name" value="RNA_pol_sigma-70_dom"/>
</dbReference>
<name>A0A1T5F9L8_9SPHI</name>
<dbReference type="SUPFAM" id="SSF88659">
    <property type="entry name" value="Sigma3 and sigma4 domains of RNA polymerase sigma factors"/>
    <property type="match status" value="1"/>
</dbReference>
<dbReference type="Proteomes" id="UP000190541">
    <property type="component" value="Unassembled WGS sequence"/>
</dbReference>
<evidence type="ECO:0000256" key="1">
    <source>
        <dbReference type="ARBA" id="ARBA00010641"/>
    </source>
</evidence>
<dbReference type="InterPro" id="IPR039425">
    <property type="entry name" value="RNA_pol_sigma-70-like"/>
</dbReference>
<proteinExistence type="inferred from homology"/>
<dbReference type="Gene3D" id="1.10.1740.10">
    <property type="match status" value="1"/>
</dbReference>
<keyword evidence="8" id="KW-1185">Reference proteome</keyword>
<evidence type="ECO:0000313" key="8">
    <source>
        <dbReference type="Proteomes" id="UP000190541"/>
    </source>
</evidence>
<dbReference type="InterPro" id="IPR013324">
    <property type="entry name" value="RNA_pol_sigma_r3/r4-like"/>
</dbReference>
<keyword evidence="4" id="KW-0804">Transcription</keyword>
<dbReference type="GO" id="GO:0016987">
    <property type="term" value="F:sigma factor activity"/>
    <property type="evidence" value="ECO:0007669"/>
    <property type="project" value="UniProtKB-KW"/>
</dbReference>
<dbReference type="AlphaFoldDB" id="A0A1T5F9L8"/>
<accession>A0A1T5F9L8</accession>
<dbReference type="SUPFAM" id="SSF88946">
    <property type="entry name" value="Sigma2 domain of RNA polymerase sigma factors"/>
    <property type="match status" value="1"/>
</dbReference>
<dbReference type="InterPro" id="IPR013325">
    <property type="entry name" value="RNA_pol_sigma_r2"/>
</dbReference>